<sequence>MPPELWPDDRLKATTGEHTFDDESSVEMTASEGNPGRREMKQLGKKSTPRAWNCQTREDKRPSRWIDRQLAGRDWVWGWSAKPIGSGVEAEEGRSARGLWRHSTDEKRDGWLMQPGRGKFPGGGGEKTDDEVSRAAMIPKVSTPAAWAGAVQADGVRDGSSSRLQAAETPETRHEQGRFEAFGRPDVVGIRSKLQPHAADALVEGPLSGPWLSNKLGLLPRWQRTRGGEGGAVPPRLELQAAQHATELNWECFATARPGGTDRERRRSAKSVMVSWLGASPTQRRVPPVRPLLVRVASDRGVSCSRHAMPCHVR</sequence>
<comment type="caution">
    <text evidence="3">The sequence shown here is derived from an EMBL/GenBank/DDBJ whole genome shotgun (WGS) entry which is preliminary data.</text>
</comment>
<dbReference type="Proteomes" id="UP000245956">
    <property type="component" value="Unassembled WGS sequence"/>
</dbReference>
<organism evidence="3 4">
    <name type="scientific">Purpureocillium lilacinum</name>
    <name type="common">Paecilomyces lilacinus</name>
    <dbReference type="NCBI Taxonomy" id="33203"/>
    <lineage>
        <taxon>Eukaryota</taxon>
        <taxon>Fungi</taxon>
        <taxon>Dikarya</taxon>
        <taxon>Ascomycota</taxon>
        <taxon>Pezizomycotina</taxon>
        <taxon>Sordariomycetes</taxon>
        <taxon>Hypocreomycetidae</taxon>
        <taxon>Hypocreales</taxon>
        <taxon>Ophiocordycipitaceae</taxon>
        <taxon>Purpureocillium</taxon>
    </lineage>
</organism>
<evidence type="ECO:0000313" key="4">
    <source>
        <dbReference type="Proteomes" id="UP000245956"/>
    </source>
</evidence>
<dbReference type="EMBL" id="JAWRVI010000037">
    <property type="protein sequence ID" value="KAK4086840.1"/>
    <property type="molecule type" value="Genomic_DNA"/>
</dbReference>
<evidence type="ECO:0000313" key="2">
    <source>
        <dbReference type="EMBL" id="KAK4086840.1"/>
    </source>
</evidence>
<feature type="region of interest" description="Disordered" evidence="1">
    <location>
        <begin position="151"/>
        <end position="175"/>
    </location>
</feature>
<dbReference type="EMBL" id="LCWV01000025">
    <property type="protein sequence ID" value="PWI66459.1"/>
    <property type="molecule type" value="Genomic_DNA"/>
</dbReference>
<reference evidence="3 4" key="2">
    <citation type="journal article" date="2016" name="Front. Microbiol.">
        <title>Genome and transcriptome sequences reveal the specific parasitism of the nematophagous Purpureocillium lilacinum 36-1.</title>
        <authorList>
            <person name="Xie J."/>
            <person name="Li S."/>
            <person name="Mo C."/>
            <person name="Xiao X."/>
            <person name="Peng D."/>
            <person name="Wang G."/>
            <person name="Xiao Y."/>
        </authorList>
    </citation>
    <scope>NUCLEOTIDE SEQUENCE [LARGE SCALE GENOMIC DNA]</scope>
    <source>
        <strain evidence="3 4">36-1</strain>
    </source>
</reference>
<proteinExistence type="predicted"/>
<dbReference type="AlphaFoldDB" id="A0A2U3DW30"/>
<evidence type="ECO:0000256" key="1">
    <source>
        <dbReference type="SAM" id="MobiDB-lite"/>
    </source>
</evidence>
<reference evidence="2 5" key="4">
    <citation type="journal article" date="2024" name="Microbiol. Resour. Announc.">
        <title>Genome annotations for the ascomycete fungi Trichoderma harzianum, Trichoderma aggressivum, and Purpureocillium lilacinum.</title>
        <authorList>
            <person name="Beijen E.P.W."/>
            <person name="Ohm R.A."/>
        </authorList>
    </citation>
    <scope>NUCLEOTIDE SEQUENCE [LARGE SCALE GENOMIC DNA]</scope>
    <source>
        <strain evidence="2 5">CBS 150709</strain>
    </source>
</reference>
<accession>A0A2U3DW30</accession>
<gene>
    <name evidence="3" type="ORF">PCL_05157</name>
    <name evidence="2" type="ORF">Purlil1_8790</name>
</gene>
<keyword evidence="5" id="KW-1185">Reference proteome</keyword>
<reference evidence="2" key="3">
    <citation type="submission" date="2023-11" db="EMBL/GenBank/DDBJ databases">
        <authorList>
            <person name="Beijen E."/>
            <person name="Ohm R.A."/>
        </authorList>
    </citation>
    <scope>NUCLEOTIDE SEQUENCE</scope>
    <source>
        <strain evidence="2">CBS 150709</strain>
    </source>
</reference>
<feature type="region of interest" description="Disordered" evidence="1">
    <location>
        <begin position="1"/>
        <end position="61"/>
    </location>
</feature>
<reference evidence="3" key="1">
    <citation type="submission" date="2015-05" db="EMBL/GenBank/DDBJ databases">
        <authorList>
            <person name="Wang D.B."/>
            <person name="Wang M."/>
        </authorList>
    </citation>
    <scope>NUCLEOTIDE SEQUENCE</scope>
    <source>
        <strain evidence="3">36-1</strain>
    </source>
</reference>
<evidence type="ECO:0000313" key="5">
    <source>
        <dbReference type="Proteomes" id="UP001287286"/>
    </source>
</evidence>
<feature type="region of interest" description="Disordered" evidence="1">
    <location>
        <begin position="95"/>
        <end position="131"/>
    </location>
</feature>
<name>A0A2U3DW30_PURLI</name>
<evidence type="ECO:0000313" key="3">
    <source>
        <dbReference type="EMBL" id="PWI66459.1"/>
    </source>
</evidence>
<protein>
    <submittedName>
        <fullName evidence="3">Uncharacterized protein</fullName>
    </submittedName>
</protein>
<dbReference type="Proteomes" id="UP001287286">
    <property type="component" value="Unassembled WGS sequence"/>
</dbReference>